<proteinExistence type="predicted"/>
<comment type="subcellular location">
    <subcellularLocation>
        <location evidence="1">Membrane</location>
        <topology evidence="1">Multi-pass membrane protein</topology>
    </subcellularLocation>
</comment>
<feature type="transmembrane region" description="Helical" evidence="6">
    <location>
        <begin position="414"/>
        <end position="433"/>
    </location>
</feature>
<dbReference type="PANTHER" id="PTHR42718:SF36">
    <property type="entry name" value="MULTIDRUG TRANSPORTER, PUTATIVE (AFU_ORTHOLOGUE AFUA_4G13820)-RELATED"/>
    <property type="match status" value="1"/>
</dbReference>
<dbReference type="AlphaFoldDB" id="A0A0B7KIN6"/>
<feature type="transmembrane region" description="Helical" evidence="6">
    <location>
        <begin position="86"/>
        <end position="113"/>
    </location>
</feature>
<feature type="transmembrane region" description="Helical" evidence="6">
    <location>
        <begin position="516"/>
        <end position="534"/>
    </location>
</feature>
<evidence type="ECO:0000256" key="5">
    <source>
        <dbReference type="SAM" id="MobiDB-lite"/>
    </source>
</evidence>
<keyword evidence="4 6" id="KW-0472">Membrane</keyword>
<dbReference type="GO" id="GO:0016020">
    <property type="term" value="C:membrane"/>
    <property type="evidence" value="ECO:0007669"/>
    <property type="project" value="UniProtKB-SubCell"/>
</dbReference>
<evidence type="ECO:0000259" key="7">
    <source>
        <dbReference type="PROSITE" id="PS50850"/>
    </source>
</evidence>
<feature type="domain" description="Major facilitator superfamily (MFS) profile" evidence="7">
    <location>
        <begin position="88"/>
        <end position="541"/>
    </location>
</feature>
<protein>
    <recommendedName>
        <fullName evidence="7">Major facilitator superfamily (MFS) profile domain-containing protein</fullName>
    </recommendedName>
</protein>
<accession>A0A0B7KIN6</accession>
<evidence type="ECO:0000256" key="1">
    <source>
        <dbReference type="ARBA" id="ARBA00004141"/>
    </source>
</evidence>
<evidence type="ECO:0000313" key="8">
    <source>
        <dbReference type="EMBL" id="CEO57453.1"/>
    </source>
</evidence>
<feature type="transmembrane region" description="Helical" evidence="6">
    <location>
        <begin position="476"/>
        <end position="496"/>
    </location>
</feature>
<feature type="transmembrane region" description="Helical" evidence="6">
    <location>
        <begin position="211"/>
        <end position="235"/>
    </location>
</feature>
<dbReference type="Gene3D" id="1.20.1720.10">
    <property type="entry name" value="Multidrug resistance protein D"/>
    <property type="match status" value="1"/>
</dbReference>
<feature type="transmembrane region" description="Helical" evidence="6">
    <location>
        <begin position="311"/>
        <end position="331"/>
    </location>
</feature>
<name>A0A0B7KIN6_BIOOC</name>
<dbReference type="Gene3D" id="1.20.1250.20">
    <property type="entry name" value="MFS general substrate transporter like domains"/>
    <property type="match status" value="1"/>
</dbReference>
<feature type="transmembrane region" description="Helical" evidence="6">
    <location>
        <begin position="439"/>
        <end position="464"/>
    </location>
</feature>
<dbReference type="GO" id="GO:0022857">
    <property type="term" value="F:transmembrane transporter activity"/>
    <property type="evidence" value="ECO:0007669"/>
    <property type="project" value="InterPro"/>
</dbReference>
<dbReference type="InterPro" id="IPR020846">
    <property type="entry name" value="MFS_dom"/>
</dbReference>
<dbReference type="Pfam" id="PF07690">
    <property type="entry name" value="MFS_1"/>
    <property type="match status" value="1"/>
</dbReference>
<dbReference type="SUPFAM" id="SSF103473">
    <property type="entry name" value="MFS general substrate transporter"/>
    <property type="match status" value="1"/>
</dbReference>
<reference evidence="8" key="1">
    <citation type="submission" date="2015-01" db="EMBL/GenBank/DDBJ databases">
        <authorList>
            <person name="Durling Mikael"/>
        </authorList>
    </citation>
    <scope>NUCLEOTIDE SEQUENCE</scope>
</reference>
<feature type="transmembrane region" description="Helical" evidence="6">
    <location>
        <begin position="386"/>
        <end position="407"/>
    </location>
</feature>
<feature type="region of interest" description="Disordered" evidence="5">
    <location>
        <begin position="1"/>
        <end position="52"/>
    </location>
</feature>
<dbReference type="PROSITE" id="PS50850">
    <property type="entry name" value="MFS"/>
    <property type="match status" value="1"/>
</dbReference>
<sequence length="574" mass="61158">MIHASLPPSPPGPVPSNTSATPTTLSRECGLGAPAQAVSPLPNENPSPDLHDIAEPIPAVDESLEARIERLGRERPPIFATRRCEILFVFSISMSQFLTEYFVSGFTVILPTLITELDILQAASVWPATAFSLVIASTLLVFGRLGDMWGGYPVFMWGLAWLLVWSIITGFSINPLMLDCCRALQGLGVAASLPTGVMLMGSLYRPGPRKNLVFAVYGTSAVFGFFGGILVAGIVGQFKRWGFYFWIGAILTAITLLTSVLSIPRPRSQDQPRCKAKMDYPGAITIVCGLILVVFFILQSAHAPAGWRTPYIPVCLALGVSSLLAAGYIETRVSAQPLLPASIFTTPYMSPLLLALFLLYGTWGIFSIYGTLYFQNIMSASPLQVVAWYVPLGVAGLILSVVEGFILHLVPGRVLLIISGLGAVGSQLLIALIPPGGGYWAWIFPAVILSTVGIDLSTILMTVFVTTAFPTAQQGLAGSVINSVLQLGVAFVLALTDIIQSATVDEAGLEKSYKNTFWFGVGAATASLLILAIWGKVPKASSDLTADEKAELLEEAMTEQQRQSANGGGALGGE</sequence>
<dbReference type="InterPro" id="IPR036259">
    <property type="entry name" value="MFS_trans_sf"/>
</dbReference>
<dbReference type="InterPro" id="IPR011701">
    <property type="entry name" value="MFS"/>
</dbReference>
<keyword evidence="2 6" id="KW-0812">Transmembrane</keyword>
<keyword evidence="3 6" id="KW-1133">Transmembrane helix</keyword>
<feature type="transmembrane region" description="Helical" evidence="6">
    <location>
        <begin position="282"/>
        <end position="299"/>
    </location>
</feature>
<feature type="transmembrane region" description="Helical" evidence="6">
    <location>
        <begin position="119"/>
        <end position="142"/>
    </location>
</feature>
<feature type="region of interest" description="Disordered" evidence="5">
    <location>
        <begin position="555"/>
        <end position="574"/>
    </location>
</feature>
<dbReference type="EMBL" id="CDPU01000103">
    <property type="protein sequence ID" value="CEO57453.1"/>
    <property type="molecule type" value="Genomic_DNA"/>
</dbReference>
<dbReference type="PANTHER" id="PTHR42718">
    <property type="entry name" value="MAJOR FACILITATOR SUPERFAMILY MULTIDRUG TRANSPORTER MFSC"/>
    <property type="match status" value="1"/>
</dbReference>
<feature type="transmembrane region" description="Helical" evidence="6">
    <location>
        <begin position="241"/>
        <end position="261"/>
    </location>
</feature>
<feature type="transmembrane region" description="Helical" evidence="6">
    <location>
        <begin position="154"/>
        <end position="177"/>
    </location>
</feature>
<organism evidence="8">
    <name type="scientific">Bionectria ochroleuca</name>
    <name type="common">Gliocladium roseum</name>
    <dbReference type="NCBI Taxonomy" id="29856"/>
    <lineage>
        <taxon>Eukaryota</taxon>
        <taxon>Fungi</taxon>
        <taxon>Dikarya</taxon>
        <taxon>Ascomycota</taxon>
        <taxon>Pezizomycotina</taxon>
        <taxon>Sordariomycetes</taxon>
        <taxon>Hypocreomycetidae</taxon>
        <taxon>Hypocreales</taxon>
        <taxon>Bionectriaceae</taxon>
        <taxon>Clonostachys</taxon>
    </lineage>
</organism>
<feature type="transmembrane region" description="Helical" evidence="6">
    <location>
        <begin position="352"/>
        <end position="374"/>
    </location>
</feature>
<gene>
    <name evidence="8" type="ORF">BN869_000013511_1</name>
</gene>
<evidence type="ECO:0000256" key="3">
    <source>
        <dbReference type="ARBA" id="ARBA00022989"/>
    </source>
</evidence>
<evidence type="ECO:0000256" key="6">
    <source>
        <dbReference type="SAM" id="Phobius"/>
    </source>
</evidence>
<evidence type="ECO:0000256" key="2">
    <source>
        <dbReference type="ARBA" id="ARBA00022692"/>
    </source>
</evidence>
<feature type="transmembrane region" description="Helical" evidence="6">
    <location>
        <begin position="183"/>
        <end position="204"/>
    </location>
</feature>
<evidence type="ECO:0000256" key="4">
    <source>
        <dbReference type="ARBA" id="ARBA00023136"/>
    </source>
</evidence>